<dbReference type="Proteomes" id="UP001153618">
    <property type="component" value="Unassembled WGS sequence"/>
</dbReference>
<evidence type="ECO:0000313" key="2">
    <source>
        <dbReference type="Proteomes" id="UP001153618"/>
    </source>
</evidence>
<keyword evidence="2" id="KW-1185">Reference proteome</keyword>
<gene>
    <name evidence="1" type="ORF">POLS_LOCUS8054</name>
</gene>
<protein>
    <recommendedName>
        <fullName evidence="3">Phytanoyl-CoA dioxygenase</fullName>
    </recommendedName>
</protein>
<organism evidence="1 2">
    <name type="scientific">Penicillium olsonii</name>
    <dbReference type="NCBI Taxonomy" id="99116"/>
    <lineage>
        <taxon>Eukaryota</taxon>
        <taxon>Fungi</taxon>
        <taxon>Dikarya</taxon>
        <taxon>Ascomycota</taxon>
        <taxon>Pezizomycotina</taxon>
        <taxon>Eurotiomycetes</taxon>
        <taxon>Eurotiomycetidae</taxon>
        <taxon>Eurotiales</taxon>
        <taxon>Aspergillaceae</taxon>
        <taxon>Penicillium</taxon>
    </lineage>
</organism>
<dbReference type="Gene3D" id="2.60.120.620">
    <property type="entry name" value="q2cbj1_9rhob like domain"/>
    <property type="match status" value="1"/>
</dbReference>
<dbReference type="PANTHER" id="PTHR31630">
    <property type="entry name" value="PHYTANOYL-COA DIOXYGENASE-RELATED-RELATED"/>
    <property type="match status" value="1"/>
</dbReference>
<evidence type="ECO:0008006" key="3">
    <source>
        <dbReference type="Google" id="ProtNLM"/>
    </source>
</evidence>
<name>A0A9W4I4S9_PENOL</name>
<dbReference type="AlphaFoldDB" id="A0A9W4I4S9"/>
<dbReference type="EMBL" id="CAJVOS010000060">
    <property type="protein sequence ID" value="CAG8218790.1"/>
    <property type="molecule type" value="Genomic_DNA"/>
</dbReference>
<reference evidence="1" key="1">
    <citation type="submission" date="2021-07" db="EMBL/GenBank/DDBJ databases">
        <authorList>
            <person name="Branca A.L. A."/>
        </authorList>
    </citation>
    <scope>NUCLEOTIDE SEQUENCE</scope>
</reference>
<sequence>MASTITSTASTTARLTAPTGRLFSQGTDVHYGDFRDDLLINGFAVVKGAVPRERALQYASDVYQWLEEFNLGFDRNDPSTIHKDHLPDINEKGMCLGYAISHESFTWAVRQEPGVVQAFEKVYDTEDLIVSFDSVNIGFPNRKDVKPNSPWPHQDQDPEKPGFRCLQGLVNLLPNGPKDGGLIVCKGAHLLSEEFHANFKEEERIWSWTSEWYGFTKAGQAWLKDRGCEWVKVEAEPGDLLLWDSRTPHYNVSSETSQDRFCVYTCFMPVADASKEQLETKKMAFEETKMTTHWPNAMHVVDLPVYRNGELDPHNRSKPRHPVQLSERGFKLTGIPYLEQRA</sequence>
<dbReference type="Pfam" id="PF05721">
    <property type="entry name" value="PhyH"/>
    <property type="match status" value="1"/>
</dbReference>
<dbReference type="PANTHER" id="PTHR31630:SF7">
    <property type="entry name" value="PHYTANOYL-COA DIOXYGENASE"/>
    <property type="match status" value="1"/>
</dbReference>
<dbReference type="OrthoDB" id="445007at2759"/>
<comment type="caution">
    <text evidence="1">The sequence shown here is derived from an EMBL/GenBank/DDBJ whole genome shotgun (WGS) entry which is preliminary data.</text>
</comment>
<proteinExistence type="predicted"/>
<accession>A0A9W4I4S9</accession>
<dbReference type="SUPFAM" id="SSF51197">
    <property type="entry name" value="Clavaminate synthase-like"/>
    <property type="match status" value="1"/>
</dbReference>
<dbReference type="InterPro" id="IPR008775">
    <property type="entry name" value="Phytyl_CoA_dOase-like"/>
</dbReference>
<evidence type="ECO:0000313" key="1">
    <source>
        <dbReference type="EMBL" id="CAG8218790.1"/>
    </source>
</evidence>